<gene>
    <name evidence="2" type="ORF">AVDCRST_MAG68-2992</name>
</gene>
<feature type="compositionally biased region" description="Low complexity" evidence="1">
    <location>
        <begin position="68"/>
        <end position="80"/>
    </location>
</feature>
<feature type="non-terminal residue" evidence="2">
    <location>
        <position position="1"/>
    </location>
</feature>
<evidence type="ECO:0000313" key="2">
    <source>
        <dbReference type="EMBL" id="CAA9341209.1"/>
    </source>
</evidence>
<accession>A0A6J4LT49</accession>
<evidence type="ECO:0000256" key="1">
    <source>
        <dbReference type="SAM" id="MobiDB-lite"/>
    </source>
</evidence>
<feature type="region of interest" description="Disordered" evidence="1">
    <location>
        <begin position="1"/>
        <end position="39"/>
    </location>
</feature>
<dbReference type="EMBL" id="CADCTW010000142">
    <property type="protein sequence ID" value="CAA9341209.1"/>
    <property type="molecule type" value="Genomic_DNA"/>
</dbReference>
<organism evidence="2">
    <name type="scientific">uncultured Gemmatimonadota bacterium</name>
    <dbReference type="NCBI Taxonomy" id="203437"/>
    <lineage>
        <taxon>Bacteria</taxon>
        <taxon>Pseudomonadati</taxon>
        <taxon>Gemmatimonadota</taxon>
        <taxon>environmental samples</taxon>
    </lineage>
</organism>
<feature type="compositionally biased region" description="Basic residues" evidence="1">
    <location>
        <begin position="7"/>
        <end position="21"/>
    </location>
</feature>
<feature type="non-terminal residue" evidence="2">
    <location>
        <position position="89"/>
    </location>
</feature>
<feature type="region of interest" description="Disordered" evidence="1">
    <location>
        <begin position="59"/>
        <end position="89"/>
    </location>
</feature>
<proteinExistence type="predicted"/>
<protein>
    <submittedName>
        <fullName evidence="2">Uncharacterized protein</fullName>
    </submittedName>
</protein>
<sequence>EPDLDRRQHRGRNRRRGRRERRAPPPPCLAAPGRGARRRHCNGGAHRRCGFIHPASFHRPRRHRRRPACLPRAARPAEAARSGRGYTAV</sequence>
<reference evidence="2" key="1">
    <citation type="submission" date="2020-02" db="EMBL/GenBank/DDBJ databases">
        <authorList>
            <person name="Meier V. D."/>
        </authorList>
    </citation>
    <scope>NUCLEOTIDE SEQUENCE</scope>
    <source>
        <strain evidence="2">AVDCRST_MAG68</strain>
    </source>
</reference>
<name>A0A6J4LT49_9BACT</name>
<dbReference type="AlphaFoldDB" id="A0A6J4LT49"/>